<dbReference type="GO" id="GO:0022904">
    <property type="term" value="P:respiratory electron transport chain"/>
    <property type="evidence" value="ECO:0007669"/>
    <property type="project" value="InterPro"/>
</dbReference>
<feature type="region of interest" description="Disordered" evidence="6">
    <location>
        <begin position="269"/>
        <end position="318"/>
    </location>
</feature>
<dbReference type="GO" id="GO:0016020">
    <property type="term" value="C:membrane"/>
    <property type="evidence" value="ECO:0007669"/>
    <property type="project" value="InterPro"/>
</dbReference>
<feature type="domain" description="Cytochrome b561 bacterial/Ni-hydrogenase" evidence="8">
    <location>
        <begin position="376"/>
        <end position="572"/>
    </location>
</feature>
<dbReference type="Proteomes" id="UP000567246">
    <property type="component" value="Unassembled WGS sequence"/>
</dbReference>
<keyword evidence="2" id="KW-1003">Cell membrane</keyword>
<gene>
    <name evidence="9" type="ORF">HDA33_001655</name>
</gene>
<feature type="transmembrane region" description="Helical" evidence="7">
    <location>
        <begin position="376"/>
        <end position="396"/>
    </location>
</feature>
<comment type="caution">
    <text evidence="9">The sequence shown here is derived from an EMBL/GenBank/DDBJ whole genome shotgun (WGS) entry which is preliminary data.</text>
</comment>
<feature type="compositionally biased region" description="Low complexity" evidence="6">
    <location>
        <begin position="269"/>
        <end position="300"/>
    </location>
</feature>
<dbReference type="InterPro" id="IPR011577">
    <property type="entry name" value="Cyt_b561_bac/Ni-Hgenase"/>
</dbReference>
<evidence type="ECO:0000256" key="5">
    <source>
        <dbReference type="ARBA" id="ARBA00023136"/>
    </source>
</evidence>
<feature type="transmembrane region" description="Helical" evidence="7">
    <location>
        <begin position="497"/>
        <end position="516"/>
    </location>
</feature>
<evidence type="ECO:0000256" key="7">
    <source>
        <dbReference type="SAM" id="Phobius"/>
    </source>
</evidence>
<evidence type="ECO:0000313" key="10">
    <source>
        <dbReference type="Proteomes" id="UP000567246"/>
    </source>
</evidence>
<keyword evidence="4 7" id="KW-1133">Transmembrane helix</keyword>
<organism evidence="9 10">
    <name type="scientific">Micrococcus endophyticus</name>
    <dbReference type="NCBI Taxonomy" id="455343"/>
    <lineage>
        <taxon>Bacteria</taxon>
        <taxon>Bacillati</taxon>
        <taxon>Actinomycetota</taxon>
        <taxon>Actinomycetes</taxon>
        <taxon>Micrococcales</taxon>
        <taxon>Micrococcaceae</taxon>
        <taxon>Micrococcus</taxon>
    </lineage>
</organism>
<evidence type="ECO:0000256" key="2">
    <source>
        <dbReference type="ARBA" id="ARBA00022475"/>
    </source>
</evidence>
<proteinExistence type="predicted"/>
<comment type="subcellular location">
    <subcellularLocation>
        <location evidence="1">Cell membrane</location>
        <topology evidence="1">Multi-pass membrane protein</topology>
    </subcellularLocation>
</comment>
<name>A0A7W9N1E0_9MICC</name>
<evidence type="ECO:0000256" key="3">
    <source>
        <dbReference type="ARBA" id="ARBA00022692"/>
    </source>
</evidence>
<evidence type="ECO:0000256" key="1">
    <source>
        <dbReference type="ARBA" id="ARBA00004651"/>
    </source>
</evidence>
<keyword evidence="10" id="KW-1185">Reference proteome</keyword>
<dbReference type="Gene3D" id="1.20.950.20">
    <property type="entry name" value="Transmembrane di-heme cytochromes, Chain C"/>
    <property type="match status" value="1"/>
</dbReference>
<feature type="transmembrane region" description="Helical" evidence="7">
    <location>
        <begin position="438"/>
        <end position="458"/>
    </location>
</feature>
<accession>A0A7W9N1E0</accession>
<evidence type="ECO:0000259" key="8">
    <source>
        <dbReference type="Pfam" id="PF01292"/>
    </source>
</evidence>
<dbReference type="AlphaFoldDB" id="A0A7W9N1E0"/>
<dbReference type="EMBL" id="JACHMW010000001">
    <property type="protein sequence ID" value="MBB5849091.1"/>
    <property type="molecule type" value="Genomic_DNA"/>
</dbReference>
<reference evidence="9 10" key="1">
    <citation type="submission" date="2020-08" db="EMBL/GenBank/DDBJ databases">
        <title>Sequencing the genomes of 1000 actinobacteria strains.</title>
        <authorList>
            <person name="Klenk H.-P."/>
        </authorList>
    </citation>
    <scope>NUCLEOTIDE SEQUENCE [LARGE SCALE GENOMIC DNA]</scope>
    <source>
        <strain evidence="9 10">DSM 17945</strain>
    </source>
</reference>
<sequence>MSPQRMAGYVPLKGAPAETEPAPATTTAPAPAAPAAGAATAAVPAPVSDVAAPRVPASDVPVVDAPAAVPAAEAPAAPAPVPASDLTPLASRQRMAGYVPLAREAEWLGGAAAPAAAPVSGTPAGAPAAAPAPIAASASPTQSPRPAEPAAAQPRLAEQDVAAARPAAAAPVAVESDLVPLGQRRRMGGYVPLAREGEWFAELAAADAAPAGETAEPTVLEAAHDDAAPAAEPAVTEPAAPTATTAIAGATAPATTAAAQAPAAPAQPAAAAVAPTAPDTRSAPPASAAQPPRAEPAAASGRPARATKKTDAAEEAPAPSRLRKALPLVAGVVVLALVAVLAARWLRTLDPVADFIAAYDGHPALAEGTPVGMPPWLGWQHFLNMFLMVLIIRTGLQIRNETRPPANFTPKKDGAFSARGNTPKKFSLTIWTHQALDALWLLNGVVFVVLLFVTGQWARIVPTDPYVFHHALSAGIQYLSLDWPTENGWVHYNALQMLSYTLVVFVAAPLAALTGWRMSSWFPTEAKGLNRAFPMEAARKVHFPVMLFFVLFILTHVFLVFFTGALKNLNHMYTSRGDATDAWGLVVFLVSVAVTAAAWFLLRPSFTAPAASKFGTVGR</sequence>
<keyword evidence="3 7" id="KW-0812">Transmembrane</keyword>
<evidence type="ECO:0000313" key="9">
    <source>
        <dbReference type="EMBL" id="MBB5849091.1"/>
    </source>
</evidence>
<feature type="transmembrane region" description="Helical" evidence="7">
    <location>
        <begin position="582"/>
        <end position="602"/>
    </location>
</feature>
<dbReference type="Pfam" id="PF01292">
    <property type="entry name" value="Ni_hydr_CYTB"/>
    <property type="match status" value="1"/>
</dbReference>
<feature type="region of interest" description="Disordered" evidence="6">
    <location>
        <begin position="114"/>
        <end position="172"/>
    </location>
</feature>
<protein>
    <submittedName>
        <fullName evidence="9">Thiosulfate reductase cytochrome b subunit</fullName>
    </submittedName>
</protein>
<evidence type="ECO:0000256" key="6">
    <source>
        <dbReference type="SAM" id="MobiDB-lite"/>
    </source>
</evidence>
<feature type="compositionally biased region" description="Low complexity" evidence="6">
    <location>
        <begin position="15"/>
        <end position="45"/>
    </location>
</feature>
<keyword evidence="5 7" id="KW-0472">Membrane</keyword>
<feature type="region of interest" description="Disordered" evidence="6">
    <location>
        <begin position="1"/>
        <end position="45"/>
    </location>
</feature>
<dbReference type="RefSeq" id="WP_246416920.1">
    <property type="nucleotide sequence ID" value="NZ_JACHMW010000001.1"/>
</dbReference>
<evidence type="ECO:0000256" key="4">
    <source>
        <dbReference type="ARBA" id="ARBA00022989"/>
    </source>
</evidence>
<feature type="transmembrane region" description="Helical" evidence="7">
    <location>
        <begin position="541"/>
        <end position="562"/>
    </location>
</feature>
<dbReference type="InterPro" id="IPR016174">
    <property type="entry name" value="Di-haem_cyt_TM"/>
</dbReference>
<feature type="transmembrane region" description="Helical" evidence="7">
    <location>
        <begin position="325"/>
        <end position="346"/>
    </location>
</feature>
<dbReference type="SUPFAM" id="SSF81342">
    <property type="entry name" value="Transmembrane di-heme cytochromes"/>
    <property type="match status" value="1"/>
</dbReference>